<evidence type="ECO:0000256" key="1">
    <source>
        <dbReference type="ARBA" id="ARBA00023002"/>
    </source>
</evidence>
<dbReference type="EMBL" id="SNZF01000025">
    <property type="protein sequence ID" value="TDR32919.1"/>
    <property type="molecule type" value="Genomic_DNA"/>
</dbReference>
<evidence type="ECO:0000313" key="7">
    <source>
        <dbReference type="Proteomes" id="UP000294958"/>
    </source>
</evidence>
<protein>
    <submittedName>
        <fullName evidence="5">2-polyprenyl-6-methoxyphenol hydroxylase-like FAD-dependent oxidoreductase</fullName>
    </submittedName>
    <submittedName>
        <fullName evidence="4">FAD-binding monooxygenase</fullName>
    </submittedName>
</protein>
<dbReference type="eggNOG" id="COG0654">
    <property type="taxonomic scope" value="Bacteria"/>
</dbReference>
<dbReference type="Gene3D" id="3.50.50.60">
    <property type="entry name" value="FAD/NAD(P)-binding domain"/>
    <property type="match status" value="1"/>
</dbReference>
<proteinExistence type="predicted"/>
<dbReference type="InterPro" id="IPR036188">
    <property type="entry name" value="FAD/NAD-bd_sf"/>
</dbReference>
<keyword evidence="2 4" id="KW-0503">Monooxygenase</keyword>
<keyword evidence="7" id="KW-1185">Reference proteome</keyword>
<dbReference type="OrthoDB" id="4230779at2"/>
<dbReference type="PRINTS" id="PR00420">
    <property type="entry name" value="RNGMNOXGNASE"/>
</dbReference>
<evidence type="ECO:0000313" key="5">
    <source>
        <dbReference type="EMBL" id="TDR32919.1"/>
    </source>
</evidence>
<dbReference type="Pfam" id="PF01494">
    <property type="entry name" value="FAD_binding_3"/>
    <property type="match status" value="1"/>
</dbReference>
<gene>
    <name evidence="4" type="ORF">BG36_15090</name>
    <name evidence="5" type="ORF">DES43_12549</name>
</gene>
<evidence type="ECO:0000256" key="2">
    <source>
        <dbReference type="ARBA" id="ARBA00023033"/>
    </source>
</evidence>
<dbReference type="Proteomes" id="UP000294958">
    <property type="component" value="Unassembled WGS sequence"/>
</dbReference>
<dbReference type="HOGENOM" id="CLU_009665_19_5_5"/>
<dbReference type="Proteomes" id="UP000019849">
    <property type="component" value="Unassembled WGS sequence"/>
</dbReference>
<evidence type="ECO:0000313" key="6">
    <source>
        <dbReference type="Proteomes" id="UP000019849"/>
    </source>
</evidence>
<dbReference type="InterPro" id="IPR002938">
    <property type="entry name" value="FAD-bd"/>
</dbReference>
<evidence type="ECO:0000259" key="3">
    <source>
        <dbReference type="Pfam" id="PF01494"/>
    </source>
</evidence>
<dbReference type="SUPFAM" id="SSF51905">
    <property type="entry name" value="FAD/NAD(P)-binding domain"/>
    <property type="match status" value="1"/>
</dbReference>
<dbReference type="GO" id="GO:0004497">
    <property type="term" value="F:monooxygenase activity"/>
    <property type="evidence" value="ECO:0007669"/>
    <property type="project" value="UniProtKB-KW"/>
</dbReference>
<keyword evidence="1" id="KW-0560">Oxidoreductase</keyword>
<comment type="caution">
    <text evidence="4">The sequence shown here is derived from an EMBL/GenBank/DDBJ whole genome shotgun (WGS) entry which is preliminary data.</text>
</comment>
<dbReference type="InterPro" id="IPR050493">
    <property type="entry name" value="FAD-dep_Monooxygenase_BioMet"/>
</dbReference>
<dbReference type="PATRIC" id="fig|69279.3.peg.4078"/>
<dbReference type="PANTHER" id="PTHR13789:SF309">
    <property type="entry name" value="PUTATIVE (AFU_ORTHOLOGUE AFUA_6G14510)-RELATED"/>
    <property type="match status" value="1"/>
</dbReference>
<dbReference type="AlphaFoldDB" id="A0A011U9A1"/>
<dbReference type="STRING" id="69279.BG36_15090"/>
<evidence type="ECO:0000313" key="4">
    <source>
        <dbReference type="EMBL" id="EXL02413.1"/>
    </source>
</evidence>
<reference evidence="4 6" key="1">
    <citation type="submission" date="2014-02" db="EMBL/GenBank/DDBJ databases">
        <title>Aquamicrobium defluvii Genome sequencing.</title>
        <authorList>
            <person name="Wang X."/>
        </authorList>
    </citation>
    <scope>NUCLEOTIDE SEQUENCE [LARGE SCALE GENOMIC DNA]</scope>
    <source>
        <strain evidence="4 6">W13Z1</strain>
    </source>
</reference>
<accession>A0A011U9A1</accession>
<feature type="domain" description="FAD-binding" evidence="3">
    <location>
        <begin position="5"/>
        <end position="331"/>
    </location>
</feature>
<dbReference type="RefSeq" id="WP_051520749.1">
    <property type="nucleotide sequence ID" value="NZ_KK073903.1"/>
</dbReference>
<sequence>MTKRALVCGAGISGLTAGIYLTRLGWDVTVFEKDPELRTAGAGLNLWPNGLRVLEKIGLRSALATVATSLDYYRTFSSTGDVIAVEDVRNWREKYGAPLCGIYRRDLSRILVEALGSEKLRVGHQLVSVEQDDDVVCTFANGESARGDLVLGADGIGSIVRASIFGEQEFSTDVLVRWRGLFNLADVDVDPLSEAEVWGEDGHLGYLPIGGGRAYWFAAADGITHDPDAVIGHFSGWRGSPVPGLIAATDKSTIIRSDLHDFVRPLDNWSQGRVTLAGDAAHPMLPGMAQGANQALEDIDALCMSLDAHDDVGSALEAYERIRIRQVAPIVRGSRSLFDFDDQNELVHGNKNPLFDRYERFVERRGGTTGTSAA</sequence>
<organism evidence="4 6">
    <name type="scientific">Aquamicrobium defluvii</name>
    <dbReference type="NCBI Taxonomy" id="69279"/>
    <lineage>
        <taxon>Bacteria</taxon>
        <taxon>Pseudomonadati</taxon>
        <taxon>Pseudomonadota</taxon>
        <taxon>Alphaproteobacteria</taxon>
        <taxon>Hyphomicrobiales</taxon>
        <taxon>Phyllobacteriaceae</taxon>
        <taxon>Aquamicrobium</taxon>
    </lineage>
</organism>
<name>A0A011U9A1_9HYPH</name>
<dbReference type="GO" id="GO:0071949">
    <property type="term" value="F:FAD binding"/>
    <property type="evidence" value="ECO:0007669"/>
    <property type="project" value="InterPro"/>
</dbReference>
<dbReference type="PANTHER" id="PTHR13789">
    <property type="entry name" value="MONOOXYGENASE"/>
    <property type="match status" value="1"/>
</dbReference>
<dbReference type="EMBL" id="JENY01000031">
    <property type="protein sequence ID" value="EXL02413.1"/>
    <property type="molecule type" value="Genomic_DNA"/>
</dbReference>
<reference evidence="5 7" key="2">
    <citation type="submission" date="2019-03" db="EMBL/GenBank/DDBJ databases">
        <title>Genomic Encyclopedia of Type Strains, Phase IV (KMG-IV): sequencing the most valuable type-strain genomes for metagenomic binning, comparative biology and taxonomic classification.</title>
        <authorList>
            <person name="Goeker M."/>
        </authorList>
    </citation>
    <scope>NUCLEOTIDE SEQUENCE [LARGE SCALE GENOMIC DNA]</scope>
    <source>
        <strain evidence="5 7">DSM 11603</strain>
    </source>
</reference>